<organism evidence="2 3">
    <name type="scientific">Colletotrichum karsti</name>
    <dbReference type="NCBI Taxonomy" id="1095194"/>
    <lineage>
        <taxon>Eukaryota</taxon>
        <taxon>Fungi</taxon>
        <taxon>Dikarya</taxon>
        <taxon>Ascomycota</taxon>
        <taxon>Pezizomycotina</taxon>
        <taxon>Sordariomycetes</taxon>
        <taxon>Hypocreomycetidae</taxon>
        <taxon>Glomerellales</taxon>
        <taxon>Glomerellaceae</taxon>
        <taxon>Colletotrichum</taxon>
        <taxon>Colletotrichum boninense species complex</taxon>
    </lineage>
</organism>
<gene>
    <name evidence="2" type="ORF">CkaCkLH20_08009</name>
</gene>
<evidence type="ECO:0000256" key="1">
    <source>
        <dbReference type="SAM" id="SignalP"/>
    </source>
</evidence>
<reference evidence="2" key="2">
    <citation type="submission" date="2020-11" db="EMBL/GenBank/DDBJ databases">
        <title>Whole genome sequencing of Colletotrichum sp.</title>
        <authorList>
            <person name="Li H."/>
        </authorList>
    </citation>
    <scope>NUCLEOTIDE SEQUENCE</scope>
    <source>
        <strain evidence="2">CkLH20</strain>
    </source>
</reference>
<evidence type="ECO:0000313" key="2">
    <source>
        <dbReference type="EMBL" id="KAF9874446.1"/>
    </source>
</evidence>
<dbReference type="RefSeq" id="XP_038743907.1">
    <property type="nucleotide sequence ID" value="XM_038890724.1"/>
</dbReference>
<reference evidence="2" key="1">
    <citation type="submission" date="2020-03" db="EMBL/GenBank/DDBJ databases">
        <authorList>
            <person name="He L."/>
        </authorList>
    </citation>
    <scope>NUCLEOTIDE SEQUENCE</scope>
    <source>
        <strain evidence="2">CkLH20</strain>
    </source>
</reference>
<dbReference type="GeneID" id="62163798"/>
<keyword evidence="1" id="KW-0732">Signal</keyword>
<keyword evidence="3" id="KW-1185">Reference proteome</keyword>
<comment type="caution">
    <text evidence="2">The sequence shown here is derived from an EMBL/GenBank/DDBJ whole genome shotgun (WGS) entry which is preliminary data.</text>
</comment>
<proteinExistence type="predicted"/>
<dbReference type="Proteomes" id="UP000781932">
    <property type="component" value="Unassembled WGS sequence"/>
</dbReference>
<feature type="signal peptide" evidence="1">
    <location>
        <begin position="1"/>
        <end position="19"/>
    </location>
</feature>
<dbReference type="EMBL" id="JAATWM020000026">
    <property type="protein sequence ID" value="KAF9874446.1"/>
    <property type="molecule type" value="Genomic_DNA"/>
</dbReference>
<dbReference type="OrthoDB" id="5233033at2759"/>
<sequence length="131" mass="13768">MKSAILLAITPLLSLGTSAVVHKNRNPTPSSLKARDQEWSFSVYQSSVRCTGARDPYSGSGSQGCTKGIRNGSFGSYTSGDIAEGCSVYIYNNDNCDSEGIIDILTSADPSGCLQPQLEVSGSASFKAECD</sequence>
<feature type="chain" id="PRO_5040153034" evidence="1">
    <location>
        <begin position="20"/>
        <end position="131"/>
    </location>
</feature>
<protein>
    <submittedName>
        <fullName evidence="2">Uncharacterized protein</fullName>
    </submittedName>
</protein>
<accession>A0A9P6I5P7</accession>
<evidence type="ECO:0000313" key="3">
    <source>
        <dbReference type="Proteomes" id="UP000781932"/>
    </source>
</evidence>
<dbReference type="AlphaFoldDB" id="A0A9P6I5P7"/>
<name>A0A9P6I5P7_9PEZI</name>